<dbReference type="STRING" id="1442368.A0A0D2EXP7"/>
<gene>
    <name evidence="2" type="ORF">Z517_08807</name>
</gene>
<dbReference type="SUPFAM" id="SSF51735">
    <property type="entry name" value="NAD(P)-binding Rossmann-fold domains"/>
    <property type="match status" value="1"/>
</dbReference>
<accession>A0A0D2EXP7</accession>
<dbReference type="HOGENOM" id="CLU_007383_12_3_1"/>
<name>A0A0D2EXP7_9EURO</name>
<proteinExistence type="predicted"/>
<dbReference type="OrthoDB" id="10262413at2759"/>
<dbReference type="CDD" id="cd05262">
    <property type="entry name" value="SDR_a7"/>
    <property type="match status" value="1"/>
</dbReference>
<evidence type="ECO:0000259" key="1">
    <source>
        <dbReference type="Pfam" id="PF01370"/>
    </source>
</evidence>
<keyword evidence="3" id="KW-1185">Reference proteome</keyword>
<dbReference type="InterPro" id="IPR001509">
    <property type="entry name" value="Epimerase_deHydtase"/>
</dbReference>
<sequence length="300" mass="31405">MLVFLTGAAGFIGRATIQELLDHGHQVLGLARSDASAEAISKLGAQVHRGSLEDLESLKSGAKQADGVIHLAFIHDFSDYAKAAAVDRAAIEAMGEAMVGTGKPLVIASGTLVAVKGKMAVEGAEPDRGTAFETRQGAADLVVKLSKEKGIRGSIIRLPPTVHGKDDGGLIPRFIDISRQTGSVIILGDGSSRWPAVHRQDAAVLFRLALEKGTPGAYYHAVAEQGVPMKDIAGVVGKNLGLPVESKTVEEAMGTLGFLALAFSADNPTSSEKTQRVLGWNPKGSEQPGLLADMEANYFS</sequence>
<evidence type="ECO:0000313" key="2">
    <source>
        <dbReference type="EMBL" id="KIW78967.1"/>
    </source>
</evidence>
<dbReference type="Proteomes" id="UP000053029">
    <property type="component" value="Unassembled WGS sequence"/>
</dbReference>
<dbReference type="EMBL" id="KN846973">
    <property type="protein sequence ID" value="KIW78967.1"/>
    <property type="molecule type" value="Genomic_DNA"/>
</dbReference>
<protein>
    <recommendedName>
        <fullName evidence="1">NAD-dependent epimerase/dehydratase domain-containing protein</fullName>
    </recommendedName>
</protein>
<dbReference type="Gene3D" id="3.40.50.720">
    <property type="entry name" value="NAD(P)-binding Rossmann-like Domain"/>
    <property type="match status" value="1"/>
</dbReference>
<evidence type="ECO:0000313" key="3">
    <source>
        <dbReference type="Proteomes" id="UP000053029"/>
    </source>
</evidence>
<dbReference type="InterPro" id="IPR036291">
    <property type="entry name" value="NAD(P)-bd_dom_sf"/>
</dbReference>
<organism evidence="2 3">
    <name type="scientific">Fonsecaea pedrosoi CBS 271.37</name>
    <dbReference type="NCBI Taxonomy" id="1442368"/>
    <lineage>
        <taxon>Eukaryota</taxon>
        <taxon>Fungi</taxon>
        <taxon>Dikarya</taxon>
        <taxon>Ascomycota</taxon>
        <taxon>Pezizomycotina</taxon>
        <taxon>Eurotiomycetes</taxon>
        <taxon>Chaetothyriomycetidae</taxon>
        <taxon>Chaetothyriales</taxon>
        <taxon>Herpotrichiellaceae</taxon>
        <taxon>Fonsecaea</taxon>
    </lineage>
</organism>
<dbReference type="PANTHER" id="PTHR48079:SF9">
    <property type="entry name" value="PUTATIVE-RELATED"/>
    <property type="match status" value="1"/>
</dbReference>
<dbReference type="AlphaFoldDB" id="A0A0D2EXP7"/>
<dbReference type="GeneID" id="25308297"/>
<dbReference type="RefSeq" id="XP_013282775.1">
    <property type="nucleotide sequence ID" value="XM_013427321.1"/>
</dbReference>
<reference evidence="2 3" key="1">
    <citation type="submission" date="2015-01" db="EMBL/GenBank/DDBJ databases">
        <title>The Genome Sequence of Fonsecaea pedrosoi CBS 271.37.</title>
        <authorList>
            <consortium name="The Broad Institute Genomics Platform"/>
            <person name="Cuomo C."/>
            <person name="de Hoog S."/>
            <person name="Gorbushina A."/>
            <person name="Stielow B."/>
            <person name="Teixiera M."/>
            <person name="Abouelleil A."/>
            <person name="Chapman S.B."/>
            <person name="Priest M."/>
            <person name="Young S.K."/>
            <person name="Wortman J."/>
            <person name="Nusbaum C."/>
            <person name="Birren B."/>
        </authorList>
    </citation>
    <scope>NUCLEOTIDE SEQUENCE [LARGE SCALE GENOMIC DNA]</scope>
    <source>
        <strain evidence="2 3">CBS 271.37</strain>
    </source>
</reference>
<dbReference type="VEuPathDB" id="FungiDB:Z517_08807"/>
<dbReference type="GO" id="GO:0005737">
    <property type="term" value="C:cytoplasm"/>
    <property type="evidence" value="ECO:0007669"/>
    <property type="project" value="TreeGrafter"/>
</dbReference>
<feature type="domain" description="NAD-dependent epimerase/dehydratase" evidence="1">
    <location>
        <begin position="3"/>
        <end position="214"/>
    </location>
</feature>
<dbReference type="PANTHER" id="PTHR48079">
    <property type="entry name" value="PROTEIN YEEZ"/>
    <property type="match status" value="1"/>
</dbReference>
<dbReference type="Pfam" id="PF01370">
    <property type="entry name" value="Epimerase"/>
    <property type="match status" value="1"/>
</dbReference>
<dbReference type="InterPro" id="IPR051783">
    <property type="entry name" value="NAD(P)-dependent_oxidoreduct"/>
</dbReference>
<dbReference type="GO" id="GO:0004029">
    <property type="term" value="F:aldehyde dehydrogenase (NAD+) activity"/>
    <property type="evidence" value="ECO:0007669"/>
    <property type="project" value="TreeGrafter"/>
</dbReference>